<protein>
    <submittedName>
        <fullName evidence="1">AAA family ATPase</fullName>
    </submittedName>
</protein>
<organism evidence="1 2">
    <name type="scientific">Candidatus Shapirobacteria bacterium CG_4_8_14_3_um_filter_35_11</name>
    <dbReference type="NCBI Taxonomy" id="1974874"/>
    <lineage>
        <taxon>Bacteria</taxon>
        <taxon>Candidatus Shapironibacteriota</taxon>
    </lineage>
</organism>
<name>A0A2M8GKB6_9BACT</name>
<comment type="caution">
    <text evidence="1">The sequence shown here is derived from an EMBL/GenBank/DDBJ whole genome shotgun (WGS) entry which is preliminary data.</text>
</comment>
<dbReference type="AlphaFoldDB" id="A0A2M8GKB6"/>
<accession>A0A2M8GKB6</accession>
<dbReference type="EMBL" id="PFQM01000023">
    <property type="protein sequence ID" value="PJC80887.1"/>
    <property type="molecule type" value="Genomic_DNA"/>
</dbReference>
<evidence type="ECO:0000313" key="1">
    <source>
        <dbReference type="EMBL" id="PJC80887.1"/>
    </source>
</evidence>
<dbReference type="Proteomes" id="UP000228960">
    <property type="component" value="Unassembled WGS sequence"/>
</dbReference>
<sequence>MIKRWCYEKIKKHAFEAKEVTMVIGPRQSGKTTLLRQL</sequence>
<reference evidence="2" key="1">
    <citation type="submission" date="2017-09" db="EMBL/GenBank/DDBJ databases">
        <title>Depth-based differentiation of microbial function through sediment-hosted aquifers and enrichment of novel symbionts in the deep terrestrial subsurface.</title>
        <authorList>
            <person name="Probst A.J."/>
            <person name="Ladd B."/>
            <person name="Jarett J.K."/>
            <person name="Geller-Mcgrath D.E."/>
            <person name="Sieber C.M.K."/>
            <person name="Emerson J.B."/>
            <person name="Anantharaman K."/>
            <person name="Thomas B.C."/>
            <person name="Malmstrom R."/>
            <person name="Stieglmeier M."/>
            <person name="Klingl A."/>
            <person name="Woyke T."/>
            <person name="Ryan C.M."/>
            <person name="Banfield J.F."/>
        </authorList>
    </citation>
    <scope>NUCLEOTIDE SEQUENCE [LARGE SCALE GENOMIC DNA]</scope>
</reference>
<dbReference type="InterPro" id="IPR027417">
    <property type="entry name" value="P-loop_NTPase"/>
</dbReference>
<feature type="non-terminal residue" evidence="1">
    <location>
        <position position="38"/>
    </location>
</feature>
<gene>
    <name evidence="1" type="ORF">CO009_00910</name>
</gene>
<dbReference type="SUPFAM" id="SSF52540">
    <property type="entry name" value="P-loop containing nucleoside triphosphate hydrolases"/>
    <property type="match status" value="1"/>
</dbReference>
<evidence type="ECO:0000313" key="2">
    <source>
        <dbReference type="Proteomes" id="UP000228960"/>
    </source>
</evidence>
<proteinExistence type="predicted"/>